<keyword evidence="5" id="KW-0136">Cellulose degradation</keyword>
<keyword evidence="11" id="KW-1185">Reference proteome</keyword>
<keyword evidence="6" id="KW-0119">Carbohydrate metabolism</keyword>
<evidence type="ECO:0000256" key="6">
    <source>
        <dbReference type="ARBA" id="ARBA00023277"/>
    </source>
</evidence>
<evidence type="ECO:0000256" key="5">
    <source>
        <dbReference type="ARBA" id="ARBA00023001"/>
    </source>
</evidence>
<dbReference type="Proteomes" id="UP001457282">
    <property type="component" value="Unassembled WGS sequence"/>
</dbReference>
<keyword evidence="4" id="KW-0378">Hydrolase</keyword>
<dbReference type="Gene3D" id="1.50.10.10">
    <property type="match status" value="1"/>
</dbReference>
<organism evidence="10 11">
    <name type="scientific">Rubus argutus</name>
    <name type="common">Southern blackberry</name>
    <dbReference type="NCBI Taxonomy" id="59490"/>
    <lineage>
        <taxon>Eukaryota</taxon>
        <taxon>Viridiplantae</taxon>
        <taxon>Streptophyta</taxon>
        <taxon>Embryophyta</taxon>
        <taxon>Tracheophyta</taxon>
        <taxon>Spermatophyta</taxon>
        <taxon>Magnoliopsida</taxon>
        <taxon>eudicotyledons</taxon>
        <taxon>Gunneridae</taxon>
        <taxon>Pentapetalae</taxon>
        <taxon>rosids</taxon>
        <taxon>fabids</taxon>
        <taxon>Rosales</taxon>
        <taxon>Rosaceae</taxon>
        <taxon>Rosoideae</taxon>
        <taxon>Rosoideae incertae sedis</taxon>
        <taxon>Rubus</taxon>
    </lineage>
</organism>
<keyword evidence="8" id="KW-0624">Polysaccharide degradation</keyword>
<dbReference type="InterPro" id="IPR001701">
    <property type="entry name" value="Glyco_hydro_9"/>
</dbReference>
<gene>
    <name evidence="10" type="ORF">M0R45_035189</name>
</gene>
<evidence type="ECO:0000259" key="9">
    <source>
        <dbReference type="Pfam" id="PF00759"/>
    </source>
</evidence>
<dbReference type="Pfam" id="PF00759">
    <property type="entry name" value="Glyco_hydro_9"/>
    <property type="match status" value="1"/>
</dbReference>
<reference evidence="10 11" key="1">
    <citation type="journal article" date="2023" name="G3 (Bethesda)">
        <title>A chromosome-length genome assembly and annotation of blackberry (Rubus argutus, cv. 'Hillquist').</title>
        <authorList>
            <person name="Bruna T."/>
            <person name="Aryal R."/>
            <person name="Dudchenko O."/>
            <person name="Sargent D.J."/>
            <person name="Mead D."/>
            <person name="Buti M."/>
            <person name="Cavallini A."/>
            <person name="Hytonen T."/>
            <person name="Andres J."/>
            <person name="Pham M."/>
            <person name="Weisz D."/>
            <person name="Mascagni F."/>
            <person name="Usai G."/>
            <person name="Natali L."/>
            <person name="Bassil N."/>
            <person name="Fernandez G.E."/>
            <person name="Lomsadze A."/>
            <person name="Armour M."/>
            <person name="Olukolu B."/>
            <person name="Poorten T."/>
            <person name="Britton C."/>
            <person name="Davik J."/>
            <person name="Ashrafi H."/>
            <person name="Aiden E.L."/>
            <person name="Borodovsky M."/>
            <person name="Worthington M."/>
        </authorList>
    </citation>
    <scope>NUCLEOTIDE SEQUENCE [LARGE SCALE GENOMIC DNA]</scope>
    <source>
        <strain evidence="10">PI 553951</strain>
    </source>
</reference>
<evidence type="ECO:0000256" key="4">
    <source>
        <dbReference type="ARBA" id="ARBA00022801"/>
    </source>
</evidence>
<dbReference type="InterPro" id="IPR008928">
    <property type="entry name" value="6-hairpin_glycosidase_sf"/>
</dbReference>
<comment type="similarity">
    <text evidence="2">Belongs to the glycosyl hydrolase 9 (cellulase E) family.</text>
</comment>
<keyword evidence="7" id="KW-0326">Glycosidase</keyword>
<evidence type="ECO:0000313" key="11">
    <source>
        <dbReference type="Proteomes" id="UP001457282"/>
    </source>
</evidence>
<evidence type="ECO:0000256" key="3">
    <source>
        <dbReference type="ARBA" id="ARBA00012601"/>
    </source>
</evidence>
<dbReference type="GO" id="GO:0008810">
    <property type="term" value="F:cellulase activity"/>
    <property type="evidence" value="ECO:0007669"/>
    <property type="project" value="UniProtKB-EC"/>
</dbReference>
<dbReference type="SUPFAM" id="SSF48208">
    <property type="entry name" value="Six-hairpin glycosidases"/>
    <property type="match status" value="1"/>
</dbReference>
<sequence length="160" mass="17131">MSEFLVLEGKEAANSGAWAQCKNQAEQFICSYIQKGNSNVKKTPGPCSSRLCPFTGELYIGFKSKWYELHVGFGSKYPTQVDHRGASIVSIKKNSSPVSCKDGFTSWFNKNAPNPNALDGAIVGGPNDGDCYTDSRSNLQMAEAATVTTAPLVGVLAKLA</sequence>
<evidence type="ECO:0000256" key="8">
    <source>
        <dbReference type="ARBA" id="ARBA00023326"/>
    </source>
</evidence>
<comment type="caution">
    <text evidence="10">The sequence shown here is derived from an EMBL/GenBank/DDBJ whole genome shotgun (WGS) entry which is preliminary data.</text>
</comment>
<dbReference type="AlphaFoldDB" id="A0AAW1VVA1"/>
<evidence type="ECO:0000256" key="1">
    <source>
        <dbReference type="ARBA" id="ARBA00000966"/>
    </source>
</evidence>
<evidence type="ECO:0000313" key="10">
    <source>
        <dbReference type="EMBL" id="KAK9911268.1"/>
    </source>
</evidence>
<comment type="catalytic activity">
    <reaction evidence="1">
        <text>Endohydrolysis of (1-&gt;4)-beta-D-glucosidic linkages in cellulose, lichenin and cereal beta-D-glucans.</text>
        <dbReference type="EC" id="3.2.1.4"/>
    </reaction>
</comment>
<dbReference type="InterPro" id="IPR012341">
    <property type="entry name" value="6hp_glycosidase-like_sf"/>
</dbReference>
<dbReference type="PANTHER" id="PTHR22298">
    <property type="entry name" value="ENDO-1,4-BETA-GLUCANASE"/>
    <property type="match status" value="1"/>
</dbReference>
<evidence type="ECO:0000256" key="7">
    <source>
        <dbReference type="ARBA" id="ARBA00023295"/>
    </source>
</evidence>
<protein>
    <recommendedName>
        <fullName evidence="3">cellulase</fullName>
        <ecNumber evidence="3">3.2.1.4</ecNumber>
    </recommendedName>
</protein>
<name>A0AAW1VVA1_RUBAR</name>
<feature type="domain" description="Glycoside hydrolase family 9" evidence="9">
    <location>
        <begin position="71"/>
        <end position="156"/>
    </location>
</feature>
<accession>A0AAW1VVA1</accession>
<dbReference type="EC" id="3.2.1.4" evidence="3"/>
<evidence type="ECO:0000256" key="2">
    <source>
        <dbReference type="ARBA" id="ARBA00007072"/>
    </source>
</evidence>
<dbReference type="EMBL" id="JBEDUW010000007">
    <property type="protein sequence ID" value="KAK9911268.1"/>
    <property type="molecule type" value="Genomic_DNA"/>
</dbReference>
<dbReference type="GO" id="GO:0030245">
    <property type="term" value="P:cellulose catabolic process"/>
    <property type="evidence" value="ECO:0007669"/>
    <property type="project" value="UniProtKB-KW"/>
</dbReference>
<proteinExistence type="inferred from homology"/>